<proteinExistence type="predicted"/>
<protein>
    <submittedName>
        <fullName evidence="1">Uncharacterized protein</fullName>
    </submittedName>
</protein>
<feature type="non-terminal residue" evidence="1">
    <location>
        <position position="1"/>
    </location>
</feature>
<comment type="caution">
    <text evidence="1">The sequence shown here is derived from an EMBL/GenBank/DDBJ whole genome shotgun (WGS) entry which is preliminary data.</text>
</comment>
<keyword evidence="2" id="KW-1185">Reference proteome</keyword>
<evidence type="ECO:0000313" key="1">
    <source>
        <dbReference type="EMBL" id="MCI21267.1"/>
    </source>
</evidence>
<accession>A0A392QBN0</accession>
<dbReference type="AlphaFoldDB" id="A0A392QBN0"/>
<sequence length="133" mass="14790">AEDGSVNLVGLPKNPMVVGGKIFMRAEGILRDEEEEVQLAGSSRWREQHGGWWEERHHHRFKGKVENCRVCLEISVTRSQKNLSCIMLLTRGAIGVARGAIASAIPGFIAACCARCWAGCARRRRVQLDVLFC</sequence>
<evidence type="ECO:0000313" key="2">
    <source>
        <dbReference type="Proteomes" id="UP000265520"/>
    </source>
</evidence>
<dbReference type="EMBL" id="LXQA010124082">
    <property type="protein sequence ID" value="MCI21267.1"/>
    <property type="molecule type" value="Genomic_DNA"/>
</dbReference>
<dbReference type="Proteomes" id="UP000265520">
    <property type="component" value="Unassembled WGS sequence"/>
</dbReference>
<reference evidence="1 2" key="1">
    <citation type="journal article" date="2018" name="Front. Plant Sci.">
        <title>Red Clover (Trifolium pratense) and Zigzag Clover (T. medium) - A Picture of Genomic Similarities and Differences.</title>
        <authorList>
            <person name="Dluhosova J."/>
            <person name="Istvanek J."/>
            <person name="Nedelnik J."/>
            <person name="Repkova J."/>
        </authorList>
    </citation>
    <scope>NUCLEOTIDE SEQUENCE [LARGE SCALE GENOMIC DNA]</scope>
    <source>
        <strain evidence="2">cv. 10/8</strain>
        <tissue evidence="1">Leaf</tissue>
    </source>
</reference>
<name>A0A392QBN0_9FABA</name>
<organism evidence="1 2">
    <name type="scientific">Trifolium medium</name>
    <dbReference type="NCBI Taxonomy" id="97028"/>
    <lineage>
        <taxon>Eukaryota</taxon>
        <taxon>Viridiplantae</taxon>
        <taxon>Streptophyta</taxon>
        <taxon>Embryophyta</taxon>
        <taxon>Tracheophyta</taxon>
        <taxon>Spermatophyta</taxon>
        <taxon>Magnoliopsida</taxon>
        <taxon>eudicotyledons</taxon>
        <taxon>Gunneridae</taxon>
        <taxon>Pentapetalae</taxon>
        <taxon>rosids</taxon>
        <taxon>fabids</taxon>
        <taxon>Fabales</taxon>
        <taxon>Fabaceae</taxon>
        <taxon>Papilionoideae</taxon>
        <taxon>50 kb inversion clade</taxon>
        <taxon>NPAAA clade</taxon>
        <taxon>Hologalegina</taxon>
        <taxon>IRL clade</taxon>
        <taxon>Trifolieae</taxon>
        <taxon>Trifolium</taxon>
    </lineage>
</organism>